<organism evidence="8 9">
    <name type="scientific">Formimonas warabiya</name>
    <dbReference type="NCBI Taxonomy" id="1761012"/>
    <lineage>
        <taxon>Bacteria</taxon>
        <taxon>Bacillati</taxon>
        <taxon>Bacillota</taxon>
        <taxon>Clostridia</taxon>
        <taxon>Eubacteriales</taxon>
        <taxon>Peptococcaceae</taxon>
        <taxon>Candidatus Formimonas</taxon>
    </lineage>
</organism>
<dbReference type="EMBL" id="CP017634">
    <property type="protein sequence ID" value="ATW28690.1"/>
    <property type="molecule type" value="Genomic_DNA"/>
</dbReference>
<dbReference type="AlphaFoldDB" id="A0A3G1L207"/>
<keyword evidence="3 6" id="KW-0812">Transmembrane</keyword>
<reference evidence="8 9" key="1">
    <citation type="submission" date="2016-10" db="EMBL/GenBank/DDBJ databases">
        <title>Complete Genome Sequence of Peptococcaceae strain DCMF.</title>
        <authorList>
            <person name="Edwards R.J."/>
            <person name="Holland S.I."/>
            <person name="Deshpande N.P."/>
            <person name="Wong Y.K."/>
            <person name="Ertan H."/>
            <person name="Manefield M."/>
            <person name="Russell T.L."/>
            <person name="Lee M.J."/>
        </authorList>
    </citation>
    <scope>NUCLEOTIDE SEQUENCE [LARGE SCALE GENOMIC DNA]</scope>
    <source>
        <strain evidence="8 9">DCMF</strain>
    </source>
</reference>
<dbReference type="Gene3D" id="1.10.3730.20">
    <property type="match status" value="1"/>
</dbReference>
<dbReference type="Proteomes" id="UP000323521">
    <property type="component" value="Chromosome"/>
</dbReference>
<dbReference type="PANTHER" id="PTHR32322:SF2">
    <property type="entry name" value="EAMA DOMAIN-CONTAINING PROTEIN"/>
    <property type="match status" value="1"/>
</dbReference>
<evidence type="ECO:0000256" key="4">
    <source>
        <dbReference type="ARBA" id="ARBA00022989"/>
    </source>
</evidence>
<proteinExistence type="inferred from homology"/>
<keyword evidence="5 6" id="KW-0472">Membrane</keyword>
<feature type="transmembrane region" description="Helical" evidence="6">
    <location>
        <begin position="16"/>
        <end position="37"/>
    </location>
</feature>
<dbReference type="KEGG" id="fwa:DCMF_17035"/>
<evidence type="ECO:0000256" key="2">
    <source>
        <dbReference type="ARBA" id="ARBA00007362"/>
    </source>
</evidence>
<evidence type="ECO:0000256" key="3">
    <source>
        <dbReference type="ARBA" id="ARBA00022692"/>
    </source>
</evidence>
<feature type="transmembrane region" description="Helical" evidence="6">
    <location>
        <begin position="106"/>
        <end position="123"/>
    </location>
</feature>
<evidence type="ECO:0000256" key="5">
    <source>
        <dbReference type="ARBA" id="ARBA00023136"/>
    </source>
</evidence>
<dbReference type="InterPro" id="IPR050638">
    <property type="entry name" value="AA-Vitamin_Transporters"/>
</dbReference>
<evidence type="ECO:0000313" key="9">
    <source>
        <dbReference type="Proteomes" id="UP000323521"/>
    </source>
</evidence>
<sequence>MAPIFGKLGLAKTDPMIGLSIRTLVTVLFLLITLGARNEFHQFLTLDKFSLGMLALEGLFASALGHLFYFYALKFGEASRITFIMAAYPLVTYIAAMIILKEGFSLTKLGGAVFILAGVFLLTK</sequence>
<dbReference type="InterPro" id="IPR000620">
    <property type="entry name" value="EamA_dom"/>
</dbReference>
<evidence type="ECO:0000256" key="1">
    <source>
        <dbReference type="ARBA" id="ARBA00004141"/>
    </source>
</evidence>
<dbReference type="SUPFAM" id="SSF103481">
    <property type="entry name" value="Multidrug resistance efflux transporter EmrE"/>
    <property type="match status" value="1"/>
</dbReference>
<keyword evidence="9" id="KW-1185">Reference proteome</keyword>
<dbReference type="PANTHER" id="PTHR32322">
    <property type="entry name" value="INNER MEMBRANE TRANSPORTER"/>
    <property type="match status" value="1"/>
</dbReference>
<feature type="transmembrane region" description="Helical" evidence="6">
    <location>
        <begin position="49"/>
        <end position="69"/>
    </location>
</feature>
<protein>
    <recommendedName>
        <fullName evidence="7">EamA domain-containing protein</fullName>
    </recommendedName>
</protein>
<accession>A0A3G1L207</accession>
<gene>
    <name evidence="8" type="ORF">DCMF_17035</name>
</gene>
<dbReference type="InterPro" id="IPR037185">
    <property type="entry name" value="EmrE-like"/>
</dbReference>
<dbReference type="GO" id="GO:0016020">
    <property type="term" value="C:membrane"/>
    <property type="evidence" value="ECO:0007669"/>
    <property type="project" value="UniProtKB-SubCell"/>
</dbReference>
<evidence type="ECO:0000256" key="6">
    <source>
        <dbReference type="SAM" id="Phobius"/>
    </source>
</evidence>
<evidence type="ECO:0000313" key="8">
    <source>
        <dbReference type="EMBL" id="ATW28690.1"/>
    </source>
</evidence>
<name>A0A3G1L207_FORW1</name>
<feature type="transmembrane region" description="Helical" evidence="6">
    <location>
        <begin position="81"/>
        <end position="100"/>
    </location>
</feature>
<keyword evidence="4 6" id="KW-1133">Transmembrane helix</keyword>
<comment type="similarity">
    <text evidence="2">Belongs to the EamA transporter family.</text>
</comment>
<evidence type="ECO:0000259" key="7">
    <source>
        <dbReference type="Pfam" id="PF00892"/>
    </source>
</evidence>
<feature type="domain" description="EamA" evidence="7">
    <location>
        <begin position="3"/>
        <end position="123"/>
    </location>
</feature>
<comment type="subcellular location">
    <subcellularLocation>
        <location evidence="1">Membrane</location>
        <topology evidence="1">Multi-pass membrane protein</topology>
    </subcellularLocation>
</comment>
<dbReference type="Pfam" id="PF00892">
    <property type="entry name" value="EamA"/>
    <property type="match status" value="1"/>
</dbReference>